<reference evidence="1" key="3">
    <citation type="submission" date="2014-01" db="EMBL/GenBank/DDBJ databases">
        <title>Evolution of pathogenesis and genome organization in the Tremellales.</title>
        <authorList>
            <person name="Cuomo C."/>
            <person name="Litvintseva A."/>
            <person name="Heitman J."/>
            <person name="Chen Y."/>
            <person name="Sun S."/>
            <person name="Springer D."/>
            <person name="Dromer F."/>
            <person name="Young S."/>
            <person name="Zeng Q."/>
            <person name="Chapman S."/>
            <person name="Gujja S."/>
            <person name="Saif S."/>
            <person name="Birren B."/>
        </authorList>
    </citation>
    <scope>NUCLEOTIDE SEQUENCE</scope>
    <source>
        <strain evidence="1">CBS 10118</strain>
    </source>
</reference>
<organism evidence="1">
    <name type="scientific">Kwoniella bestiolae CBS 10118</name>
    <dbReference type="NCBI Taxonomy" id="1296100"/>
    <lineage>
        <taxon>Eukaryota</taxon>
        <taxon>Fungi</taxon>
        <taxon>Dikarya</taxon>
        <taxon>Basidiomycota</taxon>
        <taxon>Agaricomycotina</taxon>
        <taxon>Tremellomycetes</taxon>
        <taxon>Tremellales</taxon>
        <taxon>Cryptococcaceae</taxon>
        <taxon>Kwoniella</taxon>
    </lineage>
</organism>
<reference evidence="1" key="1">
    <citation type="submission" date="2013-07" db="EMBL/GenBank/DDBJ databases">
        <title>The Genome Sequence of Cryptococcus bestiolae CBS10118.</title>
        <authorList>
            <consortium name="The Broad Institute Genome Sequencing Platform"/>
            <person name="Cuomo C."/>
            <person name="Litvintseva A."/>
            <person name="Chen Y."/>
            <person name="Heitman J."/>
            <person name="Sun S."/>
            <person name="Springer D."/>
            <person name="Dromer F."/>
            <person name="Young S.K."/>
            <person name="Zeng Q."/>
            <person name="Gargeya S."/>
            <person name="Fitzgerald M."/>
            <person name="Abouelleil A."/>
            <person name="Alvarado L."/>
            <person name="Berlin A.M."/>
            <person name="Chapman S.B."/>
            <person name="Dewar J."/>
            <person name="Goldberg J."/>
            <person name="Griggs A."/>
            <person name="Gujja S."/>
            <person name="Hansen M."/>
            <person name="Howarth C."/>
            <person name="Imamovic A."/>
            <person name="Larimer J."/>
            <person name="McCowan C."/>
            <person name="Murphy C."/>
            <person name="Pearson M."/>
            <person name="Priest M."/>
            <person name="Roberts A."/>
            <person name="Saif S."/>
            <person name="Shea T."/>
            <person name="Sykes S."/>
            <person name="Wortman J."/>
            <person name="Nusbaum C."/>
            <person name="Birren B."/>
        </authorList>
    </citation>
    <scope>NUCLEOTIDE SEQUENCE [LARGE SCALE GENOMIC DNA]</scope>
    <source>
        <strain evidence="1">CBS 10118</strain>
    </source>
</reference>
<sequence length="409" mass="46749">METSSMKDEQIDLDSVGQIATVNKTSFIEAVNMSYNRIEIGRMESVLGKVDDEDRQMFYRNCVRVLLDRSGSKHDETLLDAQLKKFDRFPNLFTVKPDVYTLTRITNPGGTDNFIYSPECAMDLTYCSAIDHSARSSVPSSVIVTPKVNFWLIGPSHRSLDFEMPSVLQDTILRALRKVNGSIGQMAINSLRQSNRELLDILHFLGSQNVAPPTRIQLEKYDEGLPDLLHYCSADLEELRIFVPPKSKDTLSLIDVLGKIPWESFKKLQYVYLPAHLTLYNLGSRRSKRDLDFLRKLPPLRLRCQPQLSIRLNSTFGSVKRGQLEHEREVLKEFARIIGNSICLWTSYNSKPYYIQWDTFAVAHKSKTYFRDCDVKEFVNATFRRACLVARGLSPDSPLLGESLDDIFG</sequence>
<gene>
    <name evidence="1" type="ORF">I302_00062</name>
    <name evidence="2" type="ORF">I302_101379</name>
</gene>
<dbReference type="GeneID" id="30204461"/>
<proteinExistence type="predicted"/>
<dbReference type="KEGG" id="kbi:30204461"/>
<name>A0A1B9GC38_9TREE</name>
<dbReference type="VEuPathDB" id="FungiDB:I302_00062"/>
<dbReference type="EMBL" id="CP144541">
    <property type="protein sequence ID" value="WVW79410.1"/>
    <property type="molecule type" value="Genomic_DNA"/>
</dbReference>
<dbReference type="AlphaFoldDB" id="A0A1B9GC38"/>
<dbReference type="EMBL" id="KI894018">
    <property type="protein sequence ID" value="OCF28574.1"/>
    <property type="molecule type" value="Genomic_DNA"/>
</dbReference>
<evidence type="ECO:0000313" key="2">
    <source>
        <dbReference type="EMBL" id="WVW79410.1"/>
    </source>
</evidence>
<evidence type="ECO:0000313" key="3">
    <source>
        <dbReference type="Proteomes" id="UP000092730"/>
    </source>
</evidence>
<evidence type="ECO:0000313" key="1">
    <source>
        <dbReference type="EMBL" id="OCF28574.1"/>
    </source>
</evidence>
<reference evidence="2" key="2">
    <citation type="submission" date="2013-07" db="EMBL/GenBank/DDBJ databases">
        <authorList>
            <consortium name="The Broad Institute Genome Sequencing Platform"/>
            <person name="Cuomo C."/>
            <person name="Litvintseva A."/>
            <person name="Chen Y."/>
            <person name="Heitman J."/>
            <person name="Sun S."/>
            <person name="Springer D."/>
            <person name="Dromer F."/>
            <person name="Young S.K."/>
            <person name="Zeng Q."/>
            <person name="Gargeya S."/>
            <person name="Fitzgerald M."/>
            <person name="Abouelleil A."/>
            <person name="Alvarado L."/>
            <person name="Berlin A.M."/>
            <person name="Chapman S.B."/>
            <person name="Dewar J."/>
            <person name="Goldberg J."/>
            <person name="Griggs A."/>
            <person name="Gujja S."/>
            <person name="Hansen M."/>
            <person name="Howarth C."/>
            <person name="Imamovic A."/>
            <person name="Larimer J."/>
            <person name="McCowan C."/>
            <person name="Murphy C."/>
            <person name="Pearson M."/>
            <person name="Priest M."/>
            <person name="Roberts A."/>
            <person name="Saif S."/>
            <person name="Shea T."/>
            <person name="Sykes S."/>
            <person name="Wortman J."/>
            <person name="Nusbaum C."/>
            <person name="Birren B."/>
        </authorList>
    </citation>
    <scope>NUCLEOTIDE SEQUENCE</scope>
    <source>
        <strain evidence="2">CBS 10118</strain>
    </source>
</reference>
<reference evidence="2" key="4">
    <citation type="submission" date="2024-02" db="EMBL/GenBank/DDBJ databases">
        <title>Comparative genomics of Cryptococcus and Kwoniella reveals pathogenesis evolution and contrasting modes of karyotype evolution via chromosome fusion or intercentromeric recombination.</title>
        <authorList>
            <person name="Coelho M.A."/>
            <person name="David-Palma M."/>
            <person name="Shea T."/>
            <person name="Bowers K."/>
            <person name="McGinley-Smith S."/>
            <person name="Mohammad A.W."/>
            <person name="Gnirke A."/>
            <person name="Yurkov A.M."/>
            <person name="Nowrousian M."/>
            <person name="Sun S."/>
            <person name="Cuomo C.A."/>
            <person name="Heitman J."/>
        </authorList>
    </citation>
    <scope>NUCLEOTIDE SEQUENCE</scope>
    <source>
        <strain evidence="2">CBS 10118</strain>
    </source>
</reference>
<accession>A0A1B9GC38</accession>
<dbReference type="RefSeq" id="XP_019049644.1">
    <property type="nucleotide sequence ID" value="XM_019186766.1"/>
</dbReference>
<dbReference type="Proteomes" id="UP000092730">
    <property type="component" value="Chromosome 1"/>
</dbReference>
<keyword evidence="3" id="KW-1185">Reference proteome</keyword>
<protein>
    <submittedName>
        <fullName evidence="1">Uncharacterized protein</fullName>
    </submittedName>
</protein>